<dbReference type="GO" id="GO:0008270">
    <property type="term" value="F:zinc ion binding"/>
    <property type="evidence" value="ECO:0007669"/>
    <property type="project" value="UniProtKB-KW"/>
</dbReference>
<protein>
    <submittedName>
        <fullName evidence="7">Zinc finger C2HC domain-containing protein 1A</fullName>
    </submittedName>
</protein>
<dbReference type="InterPro" id="IPR049899">
    <property type="entry name" value="Znf_C2HC_C3H"/>
</dbReference>
<keyword evidence="8" id="KW-1185">Reference proteome</keyword>
<keyword evidence="3 5" id="KW-0863">Zinc-finger</keyword>
<dbReference type="OrthoDB" id="6286051at2759"/>
<evidence type="ECO:0000256" key="1">
    <source>
        <dbReference type="ARBA" id="ARBA00022723"/>
    </source>
</evidence>
<accession>A0A177AX15</accession>
<feature type="domain" description="C2HC/C3H-type" evidence="6">
    <location>
        <begin position="1"/>
        <end position="29"/>
    </location>
</feature>
<dbReference type="PANTHER" id="PTHR13555">
    <property type="entry name" value="C2H2 ZINC FINGER CGI-62-RELATED"/>
    <property type="match status" value="1"/>
</dbReference>
<feature type="domain" description="C2HC/C3H-type" evidence="6">
    <location>
        <begin position="70"/>
        <end position="99"/>
    </location>
</feature>
<name>A0A177AX15_9BILA</name>
<dbReference type="EMBL" id="LWCA01001054">
    <property type="protein sequence ID" value="OAF66042.1"/>
    <property type="molecule type" value="Genomic_DNA"/>
</dbReference>
<evidence type="ECO:0000313" key="7">
    <source>
        <dbReference type="EMBL" id="OAF66042.1"/>
    </source>
</evidence>
<organism evidence="7 8">
    <name type="scientific">Intoshia linei</name>
    <dbReference type="NCBI Taxonomy" id="1819745"/>
    <lineage>
        <taxon>Eukaryota</taxon>
        <taxon>Metazoa</taxon>
        <taxon>Spiralia</taxon>
        <taxon>Lophotrochozoa</taxon>
        <taxon>Mesozoa</taxon>
        <taxon>Orthonectida</taxon>
        <taxon>Rhopaluridae</taxon>
        <taxon>Intoshia</taxon>
    </lineage>
</organism>
<evidence type="ECO:0000256" key="3">
    <source>
        <dbReference type="ARBA" id="ARBA00022771"/>
    </source>
</evidence>
<keyword evidence="2" id="KW-0677">Repeat</keyword>
<dbReference type="PROSITE" id="PS52027">
    <property type="entry name" value="ZF_C2HC_C3H"/>
    <property type="match status" value="2"/>
</dbReference>
<comment type="caution">
    <text evidence="7">The sequence shown here is derived from an EMBL/GenBank/DDBJ whole genome shotgun (WGS) entry which is preliminary data.</text>
</comment>
<keyword evidence="4" id="KW-0862">Zinc</keyword>
<evidence type="ECO:0000259" key="6">
    <source>
        <dbReference type="PROSITE" id="PS52027"/>
    </source>
</evidence>
<dbReference type="PANTHER" id="PTHR13555:SF5">
    <property type="entry name" value="ZINC-FINGER OF A C2HC-TYPE"/>
    <property type="match status" value="1"/>
</dbReference>
<keyword evidence="1" id="KW-0479">Metal-binding</keyword>
<dbReference type="AlphaFoldDB" id="A0A177AX15"/>
<dbReference type="Proteomes" id="UP000078046">
    <property type="component" value="Unassembled WGS sequence"/>
</dbReference>
<evidence type="ECO:0000256" key="4">
    <source>
        <dbReference type="ARBA" id="ARBA00022833"/>
    </source>
</evidence>
<evidence type="ECO:0000256" key="5">
    <source>
        <dbReference type="PROSITE-ProRule" id="PRU01371"/>
    </source>
</evidence>
<sequence length="274" mass="31788">MYNCRYCNRTFNENGIVRHEPICSKTIDKKRKPFNSRNQRLKNLVDGSKEFTAEFSKNQSPTTKSKPKNDYEQCPHCQRNFSYMAAERHIEFCKNQKMNQHRSTDRIGKNRLISRINFKPPDPCNKTKRVIASPNYISPYNARQLMSHESTTTPNNQLRQNTSTLRPKCNSQLYDSYTLPKISYNLKNDSRVVGKNKKYPSNDSHGGSSGICVGDINSSEQSSIESYQNDQKKLTKSKYCHTCGIFYPIDTARYCCECGTKRLLFQSRFHKIVN</sequence>
<evidence type="ECO:0000313" key="8">
    <source>
        <dbReference type="Proteomes" id="UP000078046"/>
    </source>
</evidence>
<dbReference type="Pfam" id="PF13913">
    <property type="entry name" value="zf-C2HC_2"/>
    <property type="match status" value="2"/>
</dbReference>
<dbReference type="InterPro" id="IPR026319">
    <property type="entry name" value="ZC2HC1A/B-like"/>
</dbReference>
<evidence type="ECO:0000256" key="2">
    <source>
        <dbReference type="ARBA" id="ARBA00022737"/>
    </source>
</evidence>
<gene>
    <name evidence="7" type="ORF">A3Q56_06239</name>
</gene>
<reference evidence="7 8" key="1">
    <citation type="submission" date="2016-04" db="EMBL/GenBank/DDBJ databases">
        <title>The genome of Intoshia linei affirms orthonectids as highly simplified spiralians.</title>
        <authorList>
            <person name="Mikhailov K.V."/>
            <person name="Slusarev G.S."/>
            <person name="Nikitin M.A."/>
            <person name="Logacheva M.D."/>
            <person name="Penin A."/>
            <person name="Aleoshin V."/>
            <person name="Panchin Y.V."/>
        </authorList>
    </citation>
    <scope>NUCLEOTIDE SEQUENCE [LARGE SCALE GENOMIC DNA]</scope>
    <source>
        <strain evidence="7">Intl2013</strain>
        <tissue evidence="7">Whole animal</tissue>
    </source>
</reference>
<proteinExistence type="predicted"/>